<dbReference type="AlphaFoldDB" id="A0A9W8Q8M5"/>
<evidence type="ECO:0000256" key="1">
    <source>
        <dbReference type="SAM" id="Coils"/>
    </source>
</evidence>
<comment type="caution">
    <text evidence="3">The sequence shown here is derived from an EMBL/GenBank/DDBJ whole genome shotgun (WGS) entry which is preliminary data.</text>
</comment>
<sequence>MSQVRGQQARRGGGIPASARRVNQSSEDSSSSTPIPWERQQQTRNLKNLFYNVCEDKRILKRRCEELTKDKTLLREHCDAVGDRLHTTEQIAEALRRDSRELRYFKHISLKAIQRAKRFQDQLEDATEDLEDAAELFNNHVDQAAADSDALRERIHSLQAQLMRSLNKQREAGEGNAHRLACLQASKDEQIAFIEAELYRVKRESEADSISYEQQKVTQMNCISYLMGRLNELAPEYFLEAREAGIDPLWAAHGHVQHIVGPITDDRHRRAALQALTQRAEDLDAEREAVHAQIDEPQRAD</sequence>
<keyword evidence="1" id="KW-0175">Coiled coil</keyword>
<evidence type="ECO:0000313" key="4">
    <source>
        <dbReference type="Proteomes" id="UP001144673"/>
    </source>
</evidence>
<reference evidence="3" key="1">
    <citation type="journal article" date="2023" name="Access Microbiol">
        <title>De-novo genome assembly for Akanthomyces muscarius, a biocontrol agent of insect agricultural pests.</title>
        <authorList>
            <person name="Erdos Z."/>
            <person name="Studholme D.J."/>
            <person name="Raymond B."/>
            <person name="Sharma M."/>
        </authorList>
    </citation>
    <scope>NUCLEOTIDE SEQUENCE</scope>
    <source>
        <strain evidence="3">Ve6</strain>
    </source>
</reference>
<feature type="compositionally biased region" description="Low complexity" evidence="2">
    <location>
        <begin position="1"/>
        <end position="10"/>
    </location>
</feature>
<evidence type="ECO:0000313" key="3">
    <source>
        <dbReference type="EMBL" id="KAJ4150417.1"/>
    </source>
</evidence>
<dbReference type="Proteomes" id="UP001144673">
    <property type="component" value="Chromosome 4"/>
</dbReference>
<keyword evidence="4" id="KW-1185">Reference proteome</keyword>
<name>A0A9W8Q8M5_AKAMU</name>
<feature type="coiled-coil region" evidence="1">
    <location>
        <begin position="113"/>
        <end position="168"/>
    </location>
</feature>
<dbReference type="EMBL" id="JAJHUN010000009">
    <property type="protein sequence ID" value="KAJ4150417.1"/>
    <property type="molecule type" value="Genomic_DNA"/>
</dbReference>
<proteinExistence type="predicted"/>
<dbReference type="GeneID" id="80898328"/>
<accession>A0A9W8Q8M5</accession>
<protein>
    <submittedName>
        <fullName evidence="3">Uncharacterized protein</fullName>
    </submittedName>
</protein>
<feature type="region of interest" description="Disordered" evidence="2">
    <location>
        <begin position="1"/>
        <end position="39"/>
    </location>
</feature>
<dbReference type="RefSeq" id="XP_056052131.1">
    <property type="nucleotide sequence ID" value="XM_056200264.1"/>
</dbReference>
<evidence type="ECO:0000256" key="2">
    <source>
        <dbReference type="SAM" id="MobiDB-lite"/>
    </source>
</evidence>
<gene>
    <name evidence="3" type="ORF">LMH87_011169</name>
</gene>
<organism evidence="3 4">
    <name type="scientific">Akanthomyces muscarius</name>
    <name type="common">Entomopathogenic fungus</name>
    <name type="synonym">Lecanicillium muscarium</name>
    <dbReference type="NCBI Taxonomy" id="2231603"/>
    <lineage>
        <taxon>Eukaryota</taxon>
        <taxon>Fungi</taxon>
        <taxon>Dikarya</taxon>
        <taxon>Ascomycota</taxon>
        <taxon>Pezizomycotina</taxon>
        <taxon>Sordariomycetes</taxon>
        <taxon>Hypocreomycetidae</taxon>
        <taxon>Hypocreales</taxon>
        <taxon>Cordycipitaceae</taxon>
        <taxon>Akanthomyces</taxon>
    </lineage>
</organism>
<dbReference type="KEGG" id="amus:LMH87_011169"/>